<dbReference type="InterPro" id="IPR023614">
    <property type="entry name" value="Porin_dom_sf"/>
</dbReference>
<evidence type="ECO:0000313" key="1">
    <source>
        <dbReference type="EMBL" id="KAJ6239727.1"/>
    </source>
</evidence>
<dbReference type="Proteomes" id="UP001150062">
    <property type="component" value="Unassembled WGS sequence"/>
</dbReference>
<accession>A0ABQ8Y4H8</accession>
<protein>
    <submittedName>
        <fullName evidence="1">Uncharacterized protein</fullName>
    </submittedName>
</protein>
<comment type="caution">
    <text evidence="1">The sequence shown here is derived from an EMBL/GenBank/DDBJ whole genome shotgun (WGS) entry which is preliminary data.</text>
</comment>
<dbReference type="Pfam" id="PF01459">
    <property type="entry name" value="Porin_3"/>
    <property type="match status" value="1"/>
</dbReference>
<dbReference type="InterPro" id="IPR027246">
    <property type="entry name" value="Porin_Euk/Tom40"/>
</dbReference>
<evidence type="ECO:0000313" key="2">
    <source>
        <dbReference type="Proteomes" id="UP001150062"/>
    </source>
</evidence>
<reference evidence="1" key="1">
    <citation type="submission" date="2022-08" db="EMBL/GenBank/DDBJ databases">
        <title>Novel sulfate-reducing endosymbionts in the free-living metamonad Anaeramoeba.</title>
        <authorList>
            <person name="Jerlstrom-Hultqvist J."/>
            <person name="Cepicka I."/>
            <person name="Gallot-Lavallee L."/>
            <person name="Salas-Leiva D."/>
            <person name="Curtis B.A."/>
            <person name="Zahonova K."/>
            <person name="Pipaliya S."/>
            <person name="Dacks J."/>
            <person name="Roger A.J."/>
        </authorList>
    </citation>
    <scope>NUCLEOTIDE SEQUENCE</scope>
    <source>
        <strain evidence="1">Schooner1</strain>
    </source>
</reference>
<organism evidence="1 2">
    <name type="scientific">Anaeramoeba flamelloides</name>
    <dbReference type="NCBI Taxonomy" id="1746091"/>
    <lineage>
        <taxon>Eukaryota</taxon>
        <taxon>Metamonada</taxon>
        <taxon>Anaeramoebidae</taxon>
        <taxon>Anaeramoeba</taxon>
    </lineage>
</organism>
<keyword evidence="2" id="KW-1185">Reference proteome</keyword>
<sequence>MQFRLNRFHKNKDSQHNNAKFYHKLNSEIRNLFSWFNYKNTFSIETKTENGVTLNSTNSLTKENSEWKLGSKLLARYKYNDLVSFNGVFTEANKLMVNIVTKGLIHQNNRSGIIVKNKPNQAICWSKYKNNYLTLAGRCVIPTLNLNFSTTTKYKNFNFGVNGNVNPNNFKSPNFKTTFQYKPNKNLILALGIHNFGEQFNSSIYSTLHPKLHLSLHSVNYFQKDSTKNDNLSFGFHSQLNNKTKIKGTIEKAGNFSILFATELFKKTNFSLTTSVNLKSKKRLNEFKMFFGVKANLTI</sequence>
<dbReference type="Gene3D" id="2.40.160.10">
    <property type="entry name" value="Porin"/>
    <property type="match status" value="1"/>
</dbReference>
<proteinExistence type="predicted"/>
<dbReference type="EMBL" id="JAOAOG010000218">
    <property type="protein sequence ID" value="KAJ6239727.1"/>
    <property type="molecule type" value="Genomic_DNA"/>
</dbReference>
<name>A0ABQ8Y4H8_9EUKA</name>
<gene>
    <name evidence="1" type="ORF">M0813_24951</name>
</gene>